<dbReference type="EMBL" id="HG917868">
    <property type="protein sequence ID" value="CDM68064.1"/>
    <property type="molecule type" value="Genomic_DNA"/>
</dbReference>
<evidence type="ECO:0000256" key="4">
    <source>
        <dbReference type="ARBA" id="ARBA00022670"/>
    </source>
</evidence>
<keyword evidence="12" id="KW-1185">Reference proteome</keyword>
<dbReference type="Proteomes" id="UP000019426">
    <property type="component" value="Chromosome M2/40_rep1"/>
</dbReference>
<keyword evidence="5 9" id="KW-0479">Metal-binding</keyword>
<evidence type="ECO:0000256" key="1">
    <source>
        <dbReference type="ARBA" id="ARBA00001947"/>
    </source>
</evidence>
<dbReference type="GO" id="GO:0008237">
    <property type="term" value="F:metallopeptidase activity"/>
    <property type="evidence" value="ECO:0007669"/>
    <property type="project" value="UniProtKB-KW"/>
</dbReference>
<keyword evidence="7 9" id="KW-0862">Zinc</keyword>
<dbReference type="PANTHER" id="PTHR28570">
    <property type="entry name" value="ASPARTYL AMINOPEPTIDASE"/>
    <property type="match status" value="1"/>
</dbReference>
<dbReference type="SUPFAM" id="SSF101821">
    <property type="entry name" value="Aminopeptidase/glucanase lid domain"/>
    <property type="match status" value="1"/>
</dbReference>
<evidence type="ECO:0000256" key="3">
    <source>
        <dbReference type="ARBA" id="ARBA00022438"/>
    </source>
</evidence>
<evidence type="ECO:0000256" key="7">
    <source>
        <dbReference type="ARBA" id="ARBA00022833"/>
    </source>
</evidence>
<dbReference type="HOGENOM" id="CLU_019532_2_0_9"/>
<keyword evidence="6 9" id="KW-0378">Hydrolase</keyword>
<evidence type="ECO:0000256" key="9">
    <source>
        <dbReference type="RuleBase" id="RU004386"/>
    </source>
</evidence>
<keyword evidence="8 9" id="KW-0482">Metalloprotease</keyword>
<dbReference type="KEGG" id="clt:CM240_0900"/>
<comment type="similarity">
    <text evidence="2 9">Belongs to the peptidase M18 family.</text>
</comment>
<dbReference type="CDD" id="cd05658">
    <property type="entry name" value="M18_DAP"/>
    <property type="match status" value="1"/>
</dbReference>
<comment type="cofactor">
    <cofactor evidence="1 10">
        <name>Zn(2+)</name>
        <dbReference type="ChEBI" id="CHEBI:29105"/>
    </cofactor>
</comment>
<evidence type="ECO:0000256" key="8">
    <source>
        <dbReference type="ARBA" id="ARBA00023049"/>
    </source>
</evidence>
<dbReference type="STRING" id="1216932.CM240_0900"/>
<dbReference type="eggNOG" id="COG1362">
    <property type="taxonomic scope" value="Bacteria"/>
</dbReference>
<dbReference type="GO" id="GO:0008270">
    <property type="term" value="F:zinc ion binding"/>
    <property type="evidence" value="ECO:0007669"/>
    <property type="project" value="InterPro"/>
</dbReference>
<dbReference type="FunFam" id="2.30.250.10:FF:000003">
    <property type="entry name" value="Probable M18 family aminopeptidase 2"/>
    <property type="match status" value="1"/>
</dbReference>
<organism evidence="11 12">
    <name type="scientific">Clostridium bornimense</name>
    <dbReference type="NCBI Taxonomy" id="1216932"/>
    <lineage>
        <taxon>Bacteria</taxon>
        <taxon>Bacillati</taxon>
        <taxon>Bacillota</taxon>
        <taxon>Clostridia</taxon>
        <taxon>Eubacteriales</taxon>
        <taxon>Clostridiaceae</taxon>
        <taxon>Clostridium</taxon>
    </lineage>
</organism>
<reference evidence="11 12" key="1">
    <citation type="submission" date="2013-11" db="EMBL/GenBank/DDBJ databases">
        <title>Complete genome sequence of Clostridum sp. M2/40.</title>
        <authorList>
            <person name="Wibberg D."/>
            <person name="Puehler A."/>
            <person name="Schlueter A."/>
        </authorList>
    </citation>
    <scope>NUCLEOTIDE SEQUENCE [LARGE SCALE GENOMIC DNA]</scope>
    <source>
        <strain evidence="12">M2/40</strain>
    </source>
</reference>
<evidence type="ECO:0000313" key="12">
    <source>
        <dbReference type="Proteomes" id="UP000019426"/>
    </source>
</evidence>
<evidence type="ECO:0000256" key="5">
    <source>
        <dbReference type="ARBA" id="ARBA00022723"/>
    </source>
</evidence>
<dbReference type="EC" id="3.4.11.-" evidence="10"/>
<dbReference type="OrthoDB" id="9764268at2"/>
<dbReference type="Gene3D" id="2.30.250.10">
    <property type="entry name" value="Aminopeptidase i, Domain 2"/>
    <property type="match status" value="1"/>
</dbReference>
<dbReference type="PRINTS" id="PR00932">
    <property type="entry name" value="AMINO1PTASE"/>
</dbReference>
<evidence type="ECO:0000256" key="10">
    <source>
        <dbReference type="RuleBase" id="RU004387"/>
    </source>
</evidence>
<dbReference type="GO" id="GO:0004177">
    <property type="term" value="F:aminopeptidase activity"/>
    <property type="evidence" value="ECO:0007669"/>
    <property type="project" value="UniProtKB-KW"/>
</dbReference>
<evidence type="ECO:0000313" key="11">
    <source>
        <dbReference type="EMBL" id="CDM68064.1"/>
    </source>
</evidence>
<dbReference type="InterPro" id="IPR023358">
    <property type="entry name" value="Peptidase_M18_dom2"/>
</dbReference>
<sequence>MCSLSKELIDFLYSSPTAFHAVENIKNILRTEGFEELKECQRWQVNSGGKYFVDKNGSALVVFTIGEESVNFDGFKIVGAHTDSPGFRIKPNPEMISNNYIKLNTEVYGGPIINTWFDRPLAIAGRVCTKSDNPLKPNYHIVNINEPIAYIPNLAIHMNREINKGVELNKQVDTLPILGLITEEFEKDNYLLKIVSKQLSIEVDDILDFDLYLYEFEKGTTFGVEKEFISSSRIDDLSMAFVGVKAMINSLNSGFKGTNVLALFDNEEIGSTTKQGADSPMLSNVLERIIYSMGGNRENFFMNLANSFMISADGAHGIHPNRSEKNDPTNIPYINKGPVIKISANQRYTSDAESIAIFKNICNKANVPYQTFVNRSDMMGGSTIGPISSSHLPIKSVDIGAAMLAMHSIREVMGVKDIEYFENVITEFYKI</sequence>
<dbReference type="NCBIfam" id="NF002759">
    <property type="entry name" value="PRK02813.1"/>
    <property type="match status" value="1"/>
</dbReference>
<dbReference type="PANTHER" id="PTHR28570:SF3">
    <property type="entry name" value="ASPARTYL AMINOPEPTIDASE"/>
    <property type="match status" value="1"/>
</dbReference>
<keyword evidence="4 9" id="KW-0645">Protease</keyword>
<dbReference type="InterPro" id="IPR001948">
    <property type="entry name" value="Peptidase_M18"/>
</dbReference>
<dbReference type="RefSeq" id="WP_044036886.1">
    <property type="nucleotide sequence ID" value="NZ_HG917868.1"/>
</dbReference>
<dbReference type="PATRIC" id="fig|1216932.3.peg.887"/>
<evidence type="ECO:0000256" key="6">
    <source>
        <dbReference type="ARBA" id="ARBA00022801"/>
    </source>
</evidence>
<keyword evidence="3 9" id="KW-0031">Aminopeptidase</keyword>
<evidence type="ECO:0000256" key="2">
    <source>
        <dbReference type="ARBA" id="ARBA00008290"/>
    </source>
</evidence>
<dbReference type="GO" id="GO:0006508">
    <property type="term" value="P:proteolysis"/>
    <property type="evidence" value="ECO:0007669"/>
    <property type="project" value="UniProtKB-KW"/>
</dbReference>
<dbReference type="AlphaFoldDB" id="W6RWQ2"/>
<protein>
    <recommendedName>
        <fullName evidence="10">M18 family aminopeptidase</fullName>
        <ecNumber evidence="10">3.4.11.-</ecNumber>
    </recommendedName>
</protein>
<proteinExistence type="inferred from homology"/>
<dbReference type="Pfam" id="PF02127">
    <property type="entry name" value="Peptidase_M18"/>
    <property type="match status" value="1"/>
</dbReference>
<accession>W6RWQ2</accession>
<dbReference type="Gene3D" id="3.40.630.10">
    <property type="entry name" value="Zn peptidases"/>
    <property type="match status" value="1"/>
</dbReference>
<dbReference type="SUPFAM" id="SSF53187">
    <property type="entry name" value="Zn-dependent exopeptidases"/>
    <property type="match status" value="1"/>
</dbReference>
<gene>
    <name evidence="11" type="primary">apeB</name>
    <name evidence="11" type="ORF">CM240_0900</name>
</gene>
<dbReference type="GO" id="GO:0005737">
    <property type="term" value="C:cytoplasm"/>
    <property type="evidence" value="ECO:0007669"/>
    <property type="project" value="UniProtKB-ARBA"/>
</dbReference>
<name>W6RWQ2_9CLOT</name>